<evidence type="ECO:0000313" key="3">
    <source>
        <dbReference type="Proteomes" id="UP000215223"/>
    </source>
</evidence>
<comment type="caution">
    <text evidence="2">The sequence shown here is derived from an EMBL/GenBank/DDBJ whole genome shotgun (WGS) entry which is preliminary data.</text>
</comment>
<evidence type="ECO:0008006" key="4">
    <source>
        <dbReference type="Google" id="ProtNLM"/>
    </source>
</evidence>
<gene>
    <name evidence="2" type="ORF">CFP71_22165</name>
</gene>
<dbReference type="AlphaFoldDB" id="A0A229S2R9"/>
<protein>
    <recommendedName>
        <fullName evidence="4">Type VII secretion system-associated protein</fullName>
    </recommendedName>
</protein>
<sequence length="209" mass="22530">MIGEEPTDPEGRLLLVDQFWYPDPDDDEEDPPPEAIIGHWPVSGDGQLGTFSANTDYLPSDEESPSDPLDAVLHMLVDGEARSAHLQVMMAGCPLDVAMNGDGRPMVLKEEDGTLSLVVTTGDAHRERFRAPDVRRTDLAGLVDMLGEEHDVVLNPGGPSATRLANGFVRSTAEFGADELDAITQTFRDIEQLVMTGSESALDQAVATT</sequence>
<keyword evidence="3" id="KW-1185">Reference proteome</keyword>
<reference evidence="2 3" key="1">
    <citation type="submission" date="2017-07" db="EMBL/GenBank/DDBJ databases">
        <title>Amycolatopsis thailandensis Genome sequencing and assembly.</title>
        <authorList>
            <person name="Kaur N."/>
            <person name="Mayilraj S."/>
        </authorList>
    </citation>
    <scope>NUCLEOTIDE SEQUENCE [LARGE SCALE GENOMIC DNA]</scope>
    <source>
        <strain evidence="2 3">JCM 16380</strain>
    </source>
</reference>
<dbReference type="NCBIfam" id="NF033532">
    <property type="entry name" value="lone7para_assoc"/>
    <property type="match status" value="1"/>
</dbReference>
<accession>A0A229S2R9</accession>
<name>A0A229S2R9_9PSEU</name>
<feature type="compositionally biased region" description="Acidic residues" evidence="1">
    <location>
        <begin position="23"/>
        <end position="32"/>
    </location>
</feature>
<organism evidence="2 3">
    <name type="scientific">Amycolatopsis thailandensis</name>
    <dbReference type="NCBI Taxonomy" id="589330"/>
    <lineage>
        <taxon>Bacteria</taxon>
        <taxon>Bacillati</taxon>
        <taxon>Actinomycetota</taxon>
        <taxon>Actinomycetes</taxon>
        <taxon>Pseudonocardiales</taxon>
        <taxon>Pseudonocardiaceae</taxon>
        <taxon>Amycolatopsis</taxon>
    </lineage>
</organism>
<dbReference type="Proteomes" id="UP000215223">
    <property type="component" value="Unassembled WGS sequence"/>
</dbReference>
<evidence type="ECO:0000256" key="1">
    <source>
        <dbReference type="SAM" id="MobiDB-lite"/>
    </source>
</evidence>
<dbReference type="RefSeq" id="WP_093935863.1">
    <property type="nucleotide sequence ID" value="NZ_NMQT01000077.1"/>
</dbReference>
<dbReference type="EMBL" id="NMQT01000077">
    <property type="protein sequence ID" value="OXM53227.1"/>
    <property type="molecule type" value="Genomic_DNA"/>
</dbReference>
<feature type="region of interest" description="Disordered" evidence="1">
    <location>
        <begin position="21"/>
        <end position="43"/>
    </location>
</feature>
<proteinExistence type="predicted"/>
<evidence type="ECO:0000313" key="2">
    <source>
        <dbReference type="EMBL" id="OXM53227.1"/>
    </source>
</evidence>
<dbReference type="InterPro" id="IPR047659">
    <property type="entry name" value="T7SS_assoc"/>
</dbReference>